<dbReference type="InterPro" id="IPR046373">
    <property type="entry name" value="Acyl-CoA_Oxase/DH_mid-dom_sf"/>
</dbReference>
<dbReference type="InterPro" id="IPR006091">
    <property type="entry name" value="Acyl-CoA_Oxase/DH_mid-dom"/>
</dbReference>
<dbReference type="AlphaFoldDB" id="A0A383CUN7"/>
<feature type="domain" description="Acyl-CoA oxidase/dehydrogenase middle" evidence="1">
    <location>
        <begin position="142"/>
        <end position="234"/>
    </location>
</feature>
<dbReference type="PANTHER" id="PTHR43884">
    <property type="entry name" value="ACYL-COA DEHYDROGENASE"/>
    <property type="match status" value="1"/>
</dbReference>
<dbReference type="Gene3D" id="1.10.540.10">
    <property type="entry name" value="Acyl-CoA dehydrogenase/oxidase, N-terminal domain"/>
    <property type="match status" value="1"/>
</dbReference>
<dbReference type="Pfam" id="PF02771">
    <property type="entry name" value="Acyl-CoA_dh_N"/>
    <property type="match status" value="1"/>
</dbReference>
<gene>
    <name evidence="3" type="ORF">METZ01_LOCUS488658</name>
</gene>
<dbReference type="GO" id="GO:0050660">
    <property type="term" value="F:flavin adenine dinucleotide binding"/>
    <property type="evidence" value="ECO:0007669"/>
    <property type="project" value="InterPro"/>
</dbReference>
<dbReference type="SUPFAM" id="SSF56645">
    <property type="entry name" value="Acyl-CoA dehydrogenase NM domain-like"/>
    <property type="match status" value="1"/>
</dbReference>
<dbReference type="InterPro" id="IPR013786">
    <property type="entry name" value="AcylCoA_DH/ox_N"/>
</dbReference>
<dbReference type="EMBL" id="UINC01211769">
    <property type="protein sequence ID" value="SVE35804.1"/>
    <property type="molecule type" value="Genomic_DNA"/>
</dbReference>
<dbReference type="InterPro" id="IPR037069">
    <property type="entry name" value="AcylCoA_DH/ox_N_sf"/>
</dbReference>
<name>A0A383CUN7_9ZZZZ</name>
<evidence type="ECO:0000259" key="2">
    <source>
        <dbReference type="Pfam" id="PF02771"/>
    </source>
</evidence>
<dbReference type="InterPro" id="IPR009100">
    <property type="entry name" value="AcylCoA_DH/oxidase_NM_dom_sf"/>
</dbReference>
<dbReference type="PANTHER" id="PTHR43884:SF12">
    <property type="entry name" value="ISOVALERYL-COA DEHYDROGENASE, MITOCHONDRIAL-RELATED"/>
    <property type="match status" value="1"/>
</dbReference>
<evidence type="ECO:0008006" key="4">
    <source>
        <dbReference type="Google" id="ProtNLM"/>
    </source>
</evidence>
<reference evidence="3" key="1">
    <citation type="submission" date="2018-05" db="EMBL/GenBank/DDBJ databases">
        <authorList>
            <person name="Lanie J.A."/>
            <person name="Ng W.-L."/>
            <person name="Kazmierczak K.M."/>
            <person name="Andrzejewski T.M."/>
            <person name="Davidsen T.M."/>
            <person name="Wayne K.J."/>
            <person name="Tettelin H."/>
            <person name="Glass J.I."/>
            <person name="Rusch D."/>
            <person name="Podicherti R."/>
            <person name="Tsui H.-C.T."/>
            <person name="Winkler M.E."/>
        </authorList>
    </citation>
    <scope>NUCLEOTIDE SEQUENCE</scope>
</reference>
<proteinExistence type="predicted"/>
<evidence type="ECO:0000259" key="1">
    <source>
        <dbReference type="Pfam" id="PF02770"/>
    </source>
</evidence>
<organism evidence="3">
    <name type="scientific">marine metagenome</name>
    <dbReference type="NCBI Taxonomy" id="408172"/>
    <lineage>
        <taxon>unclassified sequences</taxon>
        <taxon>metagenomes</taxon>
        <taxon>ecological metagenomes</taxon>
    </lineage>
</organism>
<evidence type="ECO:0000313" key="3">
    <source>
        <dbReference type="EMBL" id="SVE35804.1"/>
    </source>
</evidence>
<dbReference type="GO" id="GO:0003995">
    <property type="term" value="F:acyl-CoA dehydrogenase activity"/>
    <property type="evidence" value="ECO:0007669"/>
    <property type="project" value="TreeGrafter"/>
</dbReference>
<dbReference type="Gene3D" id="2.40.110.10">
    <property type="entry name" value="Butyryl-CoA Dehydrogenase, subunit A, domain 2"/>
    <property type="match status" value="1"/>
</dbReference>
<dbReference type="Pfam" id="PF02770">
    <property type="entry name" value="Acyl-CoA_dh_M"/>
    <property type="match status" value="1"/>
</dbReference>
<feature type="non-terminal residue" evidence="3">
    <location>
        <position position="1"/>
    </location>
</feature>
<accession>A0A383CUN7</accession>
<feature type="non-terminal residue" evidence="3">
    <location>
        <position position="239"/>
    </location>
</feature>
<feature type="domain" description="Acyl-CoA dehydrogenase/oxidase N-terminal" evidence="2">
    <location>
        <begin position="22"/>
        <end position="134"/>
    </location>
</feature>
<protein>
    <recommendedName>
        <fullName evidence="4">Acyl-CoA dehydrogenase</fullName>
    </recommendedName>
</protein>
<sequence>KSGSGVFIERRKRSLKVDFNITEDQQHWRDLAKGFVEKHIKPDVLRRDRLLTAEERIPWDWIREADTAGIRTLGIPKKYGGAEADIVTLCIVGEELAVGDLGFAVIMDQCWKMAHLFGEAMTAKQQEQFIPAFVKDPEATTAIALTEPGVGSDHQGYYDEPDIDFKTTAVLDGDYYVLNGTKRYISNGSMAKLYFVVARTDKTKNLFDGGAVFIIPHDTNGFTADTFHEKSSQRLATNG</sequence>